<dbReference type="AlphaFoldDB" id="A0A9X4QSR1"/>
<keyword evidence="9" id="KW-1185">Reference proteome</keyword>
<dbReference type="EMBL" id="JAPDIA010000003">
    <property type="protein sequence ID" value="MDG0809845.1"/>
    <property type="molecule type" value="Genomic_DNA"/>
</dbReference>
<dbReference type="PANTHER" id="PTHR48111:SF1">
    <property type="entry name" value="TWO-COMPONENT RESPONSE REGULATOR ORR33"/>
    <property type="match status" value="1"/>
</dbReference>
<dbReference type="GO" id="GO:0032993">
    <property type="term" value="C:protein-DNA complex"/>
    <property type="evidence" value="ECO:0007669"/>
    <property type="project" value="TreeGrafter"/>
</dbReference>
<evidence type="ECO:0000256" key="6">
    <source>
        <dbReference type="PROSITE-ProRule" id="PRU00169"/>
    </source>
</evidence>
<dbReference type="Gene3D" id="3.40.50.2300">
    <property type="match status" value="1"/>
</dbReference>
<proteinExistence type="predicted"/>
<dbReference type="CDD" id="cd17536">
    <property type="entry name" value="REC_YesN-like"/>
    <property type="match status" value="1"/>
</dbReference>
<accession>A0A9X4QSR1</accession>
<keyword evidence="5" id="KW-0804">Transcription</keyword>
<dbReference type="PROSITE" id="PS50110">
    <property type="entry name" value="RESPONSE_REGULATORY"/>
    <property type="match status" value="1"/>
</dbReference>
<organism evidence="8 9">
    <name type="scientific">Cohnella rhizosphaerae</name>
    <dbReference type="NCBI Taxonomy" id="1457232"/>
    <lineage>
        <taxon>Bacteria</taxon>
        <taxon>Bacillati</taxon>
        <taxon>Bacillota</taxon>
        <taxon>Bacilli</taxon>
        <taxon>Bacillales</taxon>
        <taxon>Paenibacillaceae</taxon>
        <taxon>Cohnella</taxon>
    </lineage>
</organism>
<dbReference type="GO" id="GO:0006355">
    <property type="term" value="P:regulation of DNA-templated transcription"/>
    <property type="evidence" value="ECO:0007669"/>
    <property type="project" value="TreeGrafter"/>
</dbReference>
<dbReference type="InterPro" id="IPR039420">
    <property type="entry name" value="WalR-like"/>
</dbReference>
<dbReference type="InterPro" id="IPR011006">
    <property type="entry name" value="CheY-like_superfamily"/>
</dbReference>
<dbReference type="SUPFAM" id="SSF52172">
    <property type="entry name" value="CheY-like"/>
    <property type="match status" value="1"/>
</dbReference>
<dbReference type="RefSeq" id="WP_277531353.1">
    <property type="nucleotide sequence ID" value="NZ_JAPDIA010000003.1"/>
</dbReference>
<keyword evidence="2" id="KW-0902">Two-component regulatory system</keyword>
<dbReference type="Proteomes" id="UP001153404">
    <property type="component" value="Unassembled WGS sequence"/>
</dbReference>
<evidence type="ECO:0000256" key="4">
    <source>
        <dbReference type="ARBA" id="ARBA00023125"/>
    </source>
</evidence>
<evidence type="ECO:0000256" key="1">
    <source>
        <dbReference type="ARBA" id="ARBA00022553"/>
    </source>
</evidence>
<name>A0A9X4QSR1_9BACL</name>
<sequence length="297" mass="31739">MYNILIIDDERLIAEGVRAKLERAGMSEISEIRVACGGEEGIRAAGTFAPHIVITDMRMPDIDGVQVVRRLSAELPRTKFILLSGYGDYAYVREAFKYGVLDYLLKPAGSAELADQIKAAIAAIEADARQAAMAERSRQTEHLALAARMNALLNDAEGRGAAGELGGKLGGWPGERIGGWPGERIGGWPGERIGGWPGERIGGWLDGRNGGWLDGRNGGQFGGPVGGGSVFEPCPCGGRLVPCRRSFLQLGGFSACGVRAGKPGASTRVARAAQANRFPRWKRTDMRGLQFCGRRTG</sequence>
<evidence type="ECO:0000256" key="3">
    <source>
        <dbReference type="ARBA" id="ARBA00023015"/>
    </source>
</evidence>
<dbReference type="GO" id="GO:0005829">
    <property type="term" value="C:cytosol"/>
    <property type="evidence" value="ECO:0007669"/>
    <property type="project" value="TreeGrafter"/>
</dbReference>
<gene>
    <name evidence="8" type="ORF">OMP40_11220</name>
</gene>
<feature type="modified residue" description="4-aspartylphosphate" evidence="6">
    <location>
        <position position="56"/>
    </location>
</feature>
<keyword evidence="3" id="KW-0805">Transcription regulation</keyword>
<dbReference type="GO" id="GO:0000976">
    <property type="term" value="F:transcription cis-regulatory region binding"/>
    <property type="evidence" value="ECO:0007669"/>
    <property type="project" value="TreeGrafter"/>
</dbReference>
<evidence type="ECO:0000256" key="2">
    <source>
        <dbReference type="ARBA" id="ARBA00023012"/>
    </source>
</evidence>
<evidence type="ECO:0000313" key="8">
    <source>
        <dbReference type="EMBL" id="MDG0809845.1"/>
    </source>
</evidence>
<dbReference type="Pfam" id="PF00072">
    <property type="entry name" value="Response_reg"/>
    <property type="match status" value="1"/>
</dbReference>
<comment type="caution">
    <text evidence="8">The sequence shown here is derived from an EMBL/GenBank/DDBJ whole genome shotgun (WGS) entry which is preliminary data.</text>
</comment>
<keyword evidence="1 6" id="KW-0597">Phosphoprotein</keyword>
<dbReference type="PANTHER" id="PTHR48111">
    <property type="entry name" value="REGULATOR OF RPOS"/>
    <property type="match status" value="1"/>
</dbReference>
<evidence type="ECO:0000313" key="9">
    <source>
        <dbReference type="Proteomes" id="UP001153404"/>
    </source>
</evidence>
<evidence type="ECO:0000259" key="7">
    <source>
        <dbReference type="PROSITE" id="PS50110"/>
    </source>
</evidence>
<feature type="domain" description="Response regulatory" evidence="7">
    <location>
        <begin position="3"/>
        <end position="121"/>
    </location>
</feature>
<keyword evidence="4" id="KW-0238">DNA-binding</keyword>
<dbReference type="GO" id="GO:0000156">
    <property type="term" value="F:phosphorelay response regulator activity"/>
    <property type="evidence" value="ECO:0007669"/>
    <property type="project" value="TreeGrafter"/>
</dbReference>
<dbReference type="InterPro" id="IPR001789">
    <property type="entry name" value="Sig_transdc_resp-reg_receiver"/>
</dbReference>
<evidence type="ECO:0000256" key="5">
    <source>
        <dbReference type="ARBA" id="ARBA00023163"/>
    </source>
</evidence>
<dbReference type="SMART" id="SM00448">
    <property type="entry name" value="REC"/>
    <property type="match status" value="1"/>
</dbReference>
<reference evidence="8" key="1">
    <citation type="submission" date="2022-10" db="EMBL/GenBank/DDBJ databases">
        <title>Comparative genomic analysis of Cohnella hashimotonis sp. nov., isolated from the International Space Station.</title>
        <authorList>
            <person name="Simpson A."/>
            <person name="Venkateswaran K."/>
        </authorList>
    </citation>
    <scope>NUCLEOTIDE SEQUENCE</scope>
    <source>
        <strain evidence="8">DSM 28161</strain>
    </source>
</reference>
<protein>
    <submittedName>
        <fullName evidence="8">Response regulator</fullName>
    </submittedName>
</protein>